<dbReference type="InterPro" id="IPR012318">
    <property type="entry name" value="HTH_CRP"/>
</dbReference>
<keyword evidence="7" id="KW-1185">Reference proteome</keyword>
<dbReference type="InterPro" id="IPR050397">
    <property type="entry name" value="Env_Response_Regulators"/>
</dbReference>
<feature type="domain" description="HTH crp-type" evidence="5">
    <location>
        <begin position="135"/>
        <end position="209"/>
    </location>
</feature>
<evidence type="ECO:0000313" key="6">
    <source>
        <dbReference type="EMBL" id="MDO0824344.1"/>
    </source>
</evidence>
<dbReference type="PANTHER" id="PTHR24567:SF74">
    <property type="entry name" value="HTH-TYPE TRANSCRIPTIONAL REGULATOR ARCR"/>
    <property type="match status" value="1"/>
</dbReference>
<keyword evidence="1" id="KW-0805">Transcription regulation</keyword>
<evidence type="ECO:0000256" key="3">
    <source>
        <dbReference type="ARBA" id="ARBA00023163"/>
    </source>
</evidence>
<dbReference type="InterPro" id="IPR036390">
    <property type="entry name" value="WH_DNA-bd_sf"/>
</dbReference>
<reference evidence="6" key="1">
    <citation type="submission" date="2022-05" db="EMBL/GenBank/DDBJ databases">
        <title>Expanded diversity of anoxic marine methylotrophy in a Black Sea sulfate reducing microorganism.</title>
        <authorList>
            <person name="Fischer P.Q."/>
            <person name="Stams A.J.M."/>
            <person name="Villanueva L."/>
            <person name="Sousa D.Z."/>
        </authorList>
    </citation>
    <scope>NUCLEOTIDE SEQUENCE</scope>
    <source>
        <strain evidence="6">P130</strain>
    </source>
</reference>
<feature type="domain" description="Cyclic nucleotide-binding" evidence="4">
    <location>
        <begin position="1"/>
        <end position="121"/>
    </location>
</feature>
<dbReference type="Proteomes" id="UP001176021">
    <property type="component" value="Unassembled WGS sequence"/>
</dbReference>
<keyword evidence="2" id="KW-0238">DNA-binding</keyword>
<gene>
    <name evidence="6" type="ORF">M8H41_15985</name>
</gene>
<dbReference type="InterPro" id="IPR000595">
    <property type="entry name" value="cNMP-bd_dom"/>
</dbReference>
<dbReference type="InterPro" id="IPR018490">
    <property type="entry name" value="cNMP-bd_dom_sf"/>
</dbReference>
<organism evidence="6 7">
    <name type="scientific">Desulfosporosinus nitroreducens</name>
    <dbReference type="NCBI Taxonomy" id="2018668"/>
    <lineage>
        <taxon>Bacteria</taxon>
        <taxon>Bacillati</taxon>
        <taxon>Bacillota</taxon>
        <taxon>Clostridia</taxon>
        <taxon>Eubacteriales</taxon>
        <taxon>Desulfitobacteriaceae</taxon>
        <taxon>Desulfosporosinus</taxon>
    </lineage>
</organism>
<evidence type="ECO:0000256" key="2">
    <source>
        <dbReference type="ARBA" id="ARBA00023125"/>
    </source>
</evidence>
<dbReference type="CDD" id="cd00038">
    <property type="entry name" value="CAP_ED"/>
    <property type="match status" value="1"/>
</dbReference>
<dbReference type="InterPro" id="IPR014710">
    <property type="entry name" value="RmlC-like_jellyroll"/>
</dbReference>
<dbReference type="SMART" id="SM00419">
    <property type="entry name" value="HTH_CRP"/>
    <property type="match status" value="1"/>
</dbReference>
<dbReference type="PANTHER" id="PTHR24567">
    <property type="entry name" value="CRP FAMILY TRANSCRIPTIONAL REGULATORY PROTEIN"/>
    <property type="match status" value="1"/>
</dbReference>
<keyword evidence="3" id="KW-0804">Transcription</keyword>
<accession>A0ABT8QV51</accession>
<proteinExistence type="predicted"/>
<evidence type="ECO:0000259" key="5">
    <source>
        <dbReference type="PROSITE" id="PS51063"/>
    </source>
</evidence>
<dbReference type="SUPFAM" id="SSF51206">
    <property type="entry name" value="cAMP-binding domain-like"/>
    <property type="match status" value="1"/>
</dbReference>
<protein>
    <submittedName>
        <fullName evidence="6">Crp/Fnr family transcriptional regulator</fullName>
    </submittedName>
</protein>
<evidence type="ECO:0000313" key="7">
    <source>
        <dbReference type="Proteomes" id="UP001176021"/>
    </source>
</evidence>
<name>A0ABT8QV51_9FIRM</name>
<dbReference type="Gene3D" id="2.60.120.10">
    <property type="entry name" value="Jelly Rolls"/>
    <property type="match status" value="1"/>
</dbReference>
<dbReference type="Pfam" id="PF00027">
    <property type="entry name" value="cNMP_binding"/>
    <property type="match status" value="1"/>
</dbReference>
<evidence type="ECO:0000256" key="1">
    <source>
        <dbReference type="ARBA" id="ARBA00023015"/>
    </source>
</evidence>
<dbReference type="Pfam" id="PF13545">
    <property type="entry name" value="HTH_Crp_2"/>
    <property type="match status" value="1"/>
</dbReference>
<sequence>MFQITDGELKYLNEISSELKYPKGQIIFSTSQKANEVYYIKSGLVKIYRTTSDGRQVSVAIRYPGDFIGLAEVLSNINEREYSAEAMDNVSILIIWKDGFKKMLCEMPEFSEKLIRLMSDRLREAQNTIYDFIMNPIQGRLAILLLTMAERAGDKSEDDIIRVRLRVTQEELACVIGSARQTISSLLNLLKEDGSIQYEGREIVGVNPNKLKLWIQE</sequence>
<dbReference type="EMBL" id="JAMJEV010000013">
    <property type="protein sequence ID" value="MDO0824344.1"/>
    <property type="molecule type" value="Genomic_DNA"/>
</dbReference>
<evidence type="ECO:0000259" key="4">
    <source>
        <dbReference type="PROSITE" id="PS50042"/>
    </source>
</evidence>
<dbReference type="RefSeq" id="WP_302049306.1">
    <property type="nucleotide sequence ID" value="NZ_JAMJEV010000013.1"/>
</dbReference>
<comment type="caution">
    <text evidence="6">The sequence shown here is derived from an EMBL/GenBank/DDBJ whole genome shotgun (WGS) entry which is preliminary data.</text>
</comment>
<dbReference type="PROSITE" id="PS51063">
    <property type="entry name" value="HTH_CRP_2"/>
    <property type="match status" value="1"/>
</dbReference>
<dbReference type="SMART" id="SM00100">
    <property type="entry name" value="cNMP"/>
    <property type="match status" value="1"/>
</dbReference>
<dbReference type="SUPFAM" id="SSF46785">
    <property type="entry name" value="Winged helix' DNA-binding domain"/>
    <property type="match status" value="1"/>
</dbReference>
<dbReference type="PROSITE" id="PS50042">
    <property type="entry name" value="CNMP_BINDING_3"/>
    <property type="match status" value="1"/>
</dbReference>